<evidence type="ECO:0000313" key="3">
    <source>
        <dbReference type="Proteomes" id="UP000464658"/>
    </source>
</evidence>
<sequence>MGMIFPIMMLFLSINAPAALPLYWMTSGLLLTIQTIILNVMYQKSKTKAAANEQAKPAAE</sequence>
<reference evidence="2 3" key="1">
    <citation type="submission" date="2019-12" db="EMBL/GenBank/DDBJ databases">
        <title>Full genome sequence of a Bacillus safensis strain isolated from commercially available natto in Indonesia.</title>
        <authorList>
            <person name="Yoshida M."/>
            <person name="Uomi M."/>
            <person name="Waturangi D."/>
            <person name="Ekaputri J.J."/>
            <person name="Setiamarga D.H.E."/>
        </authorList>
    </citation>
    <scope>NUCLEOTIDE SEQUENCE [LARGE SCALE GENOMIC DNA]</scope>
    <source>
        <strain evidence="2 3">IDN1</strain>
    </source>
</reference>
<evidence type="ECO:0000313" key="2">
    <source>
        <dbReference type="EMBL" id="BBP90559.1"/>
    </source>
</evidence>
<dbReference type="AlphaFoldDB" id="A0A5S9MF93"/>
<dbReference type="Proteomes" id="UP000464658">
    <property type="component" value="Chromosome"/>
</dbReference>
<evidence type="ECO:0008006" key="4">
    <source>
        <dbReference type="Google" id="ProtNLM"/>
    </source>
</evidence>
<proteinExistence type="predicted"/>
<organism evidence="2 3">
    <name type="scientific">Bacillus safensis</name>
    <dbReference type="NCBI Taxonomy" id="561879"/>
    <lineage>
        <taxon>Bacteria</taxon>
        <taxon>Bacillati</taxon>
        <taxon>Bacillota</taxon>
        <taxon>Bacilli</taxon>
        <taxon>Bacillales</taxon>
        <taxon>Bacillaceae</taxon>
        <taxon>Bacillus</taxon>
    </lineage>
</organism>
<gene>
    <name evidence="2" type="ORF">BsIDN1_41770</name>
</gene>
<name>A0A5S9MF93_BACIA</name>
<dbReference type="EMBL" id="AP021906">
    <property type="protein sequence ID" value="BBP90559.1"/>
    <property type="molecule type" value="Genomic_DNA"/>
</dbReference>
<evidence type="ECO:0000256" key="1">
    <source>
        <dbReference type="SAM" id="Phobius"/>
    </source>
</evidence>
<keyword evidence="1" id="KW-1133">Transmembrane helix</keyword>
<feature type="transmembrane region" description="Helical" evidence="1">
    <location>
        <begin position="20"/>
        <end position="42"/>
    </location>
</feature>
<accession>A0A5S9MF93</accession>
<keyword evidence="1" id="KW-0812">Transmembrane</keyword>
<keyword evidence="1" id="KW-0472">Membrane</keyword>
<protein>
    <recommendedName>
        <fullName evidence="4">Membrane protein insertase YidC</fullName>
    </recommendedName>
</protein>